<dbReference type="RefSeq" id="WP_055463846.1">
    <property type="nucleotide sequence ID" value="NZ_CYHG01000009.1"/>
</dbReference>
<accession>A0A0K6IPW5</accession>
<reference evidence="2" key="1">
    <citation type="submission" date="2015-08" db="EMBL/GenBank/DDBJ databases">
        <authorList>
            <person name="Varghese N."/>
        </authorList>
    </citation>
    <scope>NUCLEOTIDE SEQUENCE [LARGE SCALE GENOMIC DNA]</scope>
    <source>
        <strain evidence="2">JCM 18476</strain>
    </source>
</reference>
<dbReference type="STRING" id="1137284.GCA_001418205_02782"/>
<evidence type="ECO:0000313" key="2">
    <source>
        <dbReference type="Proteomes" id="UP000182769"/>
    </source>
</evidence>
<proteinExistence type="predicted"/>
<keyword evidence="2" id="KW-1185">Reference proteome</keyword>
<evidence type="ECO:0000313" key="1">
    <source>
        <dbReference type="EMBL" id="CUB05128.1"/>
    </source>
</evidence>
<gene>
    <name evidence="1" type="ORF">Ga0061065_10976</name>
</gene>
<name>A0A0K6IPW5_9GAMM</name>
<dbReference type="OrthoDB" id="6997572at2"/>
<evidence type="ECO:0008006" key="3">
    <source>
        <dbReference type="Google" id="ProtNLM"/>
    </source>
</evidence>
<organism evidence="1 2">
    <name type="scientific">Marinomonas fungiae</name>
    <dbReference type="NCBI Taxonomy" id="1137284"/>
    <lineage>
        <taxon>Bacteria</taxon>
        <taxon>Pseudomonadati</taxon>
        <taxon>Pseudomonadota</taxon>
        <taxon>Gammaproteobacteria</taxon>
        <taxon>Oceanospirillales</taxon>
        <taxon>Oceanospirillaceae</taxon>
        <taxon>Marinomonas</taxon>
    </lineage>
</organism>
<dbReference type="PROSITE" id="PS51257">
    <property type="entry name" value="PROKAR_LIPOPROTEIN"/>
    <property type="match status" value="1"/>
</dbReference>
<protein>
    <recommendedName>
        <fullName evidence="3">DUF3080 domain-containing protein</fullName>
    </recommendedName>
</protein>
<sequence>MTLLLSRKSIIVVLMGMLLVGCDGQFAPQTMFESYLKDLNRSEHVQIELDSEVSWRSLPALRARQMELSQFDVGLLEFLSLQRCDVGALAGQRNSILGRVMATSQRFVYELDIIRAIRSCEIQDTELRTKLTEVANIKVSELPMAFSNMLWAGEETASFFSLANGYIPVSPEASQYQDLVAALQRLERISRHLDEIPFLRSADVEADMQAIYESEYLGKLLYSIVHIRRYLEHTTQALEPLSQNQAVCGAPLNFLKQQFESHYIKILQPYMARINRVAYEVLPLVDSLLQRSPLQDPEWRTFMRQFDLQDSQGAWQQYLNASREHGQAWSRVFAVCGEAVGNA</sequence>
<dbReference type="Pfam" id="PF11279">
    <property type="entry name" value="DUF3080"/>
    <property type="match status" value="1"/>
</dbReference>
<dbReference type="EMBL" id="CYHG01000009">
    <property type="protein sequence ID" value="CUB05128.1"/>
    <property type="molecule type" value="Genomic_DNA"/>
</dbReference>
<dbReference type="Proteomes" id="UP000182769">
    <property type="component" value="Unassembled WGS sequence"/>
</dbReference>
<dbReference type="AlphaFoldDB" id="A0A0K6IPW5"/>
<dbReference type="InterPro" id="IPR021431">
    <property type="entry name" value="DUF3080"/>
</dbReference>